<feature type="domain" description="Reverse transcriptase Ty1/copia-type" evidence="1">
    <location>
        <begin position="210"/>
        <end position="358"/>
    </location>
</feature>
<evidence type="ECO:0000259" key="2">
    <source>
        <dbReference type="Pfam" id="PF25597"/>
    </source>
</evidence>
<accession>A0AAW2Y680</accession>
<dbReference type="CDD" id="cd09272">
    <property type="entry name" value="RNase_HI_RT_Ty1"/>
    <property type="match status" value="1"/>
</dbReference>
<gene>
    <name evidence="3" type="ORF">Slati_0737800</name>
</gene>
<feature type="domain" description="Retroviral polymerase SH3-like" evidence="2">
    <location>
        <begin position="26"/>
        <end position="70"/>
    </location>
</feature>
<reference evidence="3" key="2">
    <citation type="journal article" date="2024" name="Plant">
        <title>Genomic evolution and insights into agronomic trait innovations of Sesamum species.</title>
        <authorList>
            <person name="Miao H."/>
            <person name="Wang L."/>
            <person name="Qu L."/>
            <person name="Liu H."/>
            <person name="Sun Y."/>
            <person name="Le M."/>
            <person name="Wang Q."/>
            <person name="Wei S."/>
            <person name="Zheng Y."/>
            <person name="Lin W."/>
            <person name="Duan Y."/>
            <person name="Cao H."/>
            <person name="Xiong S."/>
            <person name="Wang X."/>
            <person name="Wei L."/>
            <person name="Li C."/>
            <person name="Ma Q."/>
            <person name="Ju M."/>
            <person name="Zhao R."/>
            <person name="Li G."/>
            <person name="Mu C."/>
            <person name="Tian Q."/>
            <person name="Mei H."/>
            <person name="Zhang T."/>
            <person name="Gao T."/>
            <person name="Zhang H."/>
        </authorList>
    </citation>
    <scope>NUCLEOTIDE SEQUENCE</scope>
    <source>
        <strain evidence="3">KEN1</strain>
    </source>
</reference>
<comment type="caution">
    <text evidence="3">The sequence shown here is derived from an EMBL/GenBank/DDBJ whole genome shotgun (WGS) entry which is preliminary data.</text>
</comment>
<name>A0AAW2Y680_9LAMI</name>
<dbReference type="InterPro" id="IPR057670">
    <property type="entry name" value="SH3_retrovirus"/>
</dbReference>
<protein>
    <submittedName>
        <fullName evidence="3">Retrovirus-related Pol polyprotein from transposon RE1</fullName>
    </submittedName>
</protein>
<dbReference type="InterPro" id="IPR013103">
    <property type="entry name" value="RVT_2"/>
</dbReference>
<evidence type="ECO:0000313" key="3">
    <source>
        <dbReference type="EMBL" id="KAL0461106.1"/>
    </source>
</evidence>
<evidence type="ECO:0000259" key="1">
    <source>
        <dbReference type="Pfam" id="PF07727"/>
    </source>
</evidence>
<dbReference type="EMBL" id="JACGWN010000002">
    <property type="protein sequence ID" value="KAL0461106.1"/>
    <property type="molecule type" value="Genomic_DNA"/>
</dbReference>
<reference evidence="3" key="1">
    <citation type="submission" date="2020-06" db="EMBL/GenBank/DDBJ databases">
        <authorList>
            <person name="Li T."/>
            <person name="Hu X."/>
            <person name="Zhang T."/>
            <person name="Song X."/>
            <person name="Zhang H."/>
            <person name="Dai N."/>
            <person name="Sheng W."/>
            <person name="Hou X."/>
            <person name="Wei L."/>
        </authorList>
    </citation>
    <scope>NUCLEOTIDE SEQUENCE</scope>
    <source>
        <strain evidence="3">KEN1</strain>
        <tissue evidence="3">Leaf</tissue>
    </source>
</reference>
<dbReference type="AlphaFoldDB" id="A0AAW2Y680"/>
<dbReference type="InterPro" id="IPR043502">
    <property type="entry name" value="DNA/RNA_pol_sf"/>
</dbReference>
<dbReference type="Pfam" id="PF07727">
    <property type="entry name" value="RVT_2"/>
    <property type="match status" value="1"/>
</dbReference>
<sequence>MSVDYSTIRTLGALPLPPMFYLTNPNLTRCVFIGYAFGQKGYKLYDLDDDDVILVSRGVVFHEGFFSYKNVQTSETDYPFPISVFDEVPIHNQSSPVATPDSAPIASINSPVPHTSLHFLTEPTLDTFFCTCPRRSSRQISQPCWLNDFVCNTSYDPDGARVVDSITPSHYAFVAAISILQEPKSYLEASTSPEWKSAMKAELCALETDNTWEITHLPPNKTNIGCQWVFKLKLNADGSIDRYKARLFAKGYNQIEGIDYNESFSPVAKSMTVRLFFVVASALKWHRYKIDVNNAFLHGWLEEEIYMHPPDGYLVPAGHVCRLKRSLYGFKQASRQWNQEFTSQIVAFGFVNRSMITAILQSSQRFWHLYSYSEAELHIVNNPVFHECTKHLEIDCHIVRDKFKSGLIAPSHVSSKAQLADLFNKSLFGSLFFSLLSKLGLIDFTPSPSCGWVEGNRHDAVGGNHHVAATATHFSLAIT</sequence>
<dbReference type="Pfam" id="PF25597">
    <property type="entry name" value="SH3_retrovirus"/>
    <property type="match status" value="1"/>
</dbReference>
<organism evidence="3">
    <name type="scientific">Sesamum latifolium</name>
    <dbReference type="NCBI Taxonomy" id="2727402"/>
    <lineage>
        <taxon>Eukaryota</taxon>
        <taxon>Viridiplantae</taxon>
        <taxon>Streptophyta</taxon>
        <taxon>Embryophyta</taxon>
        <taxon>Tracheophyta</taxon>
        <taxon>Spermatophyta</taxon>
        <taxon>Magnoliopsida</taxon>
        <taxon>eudicotyledons</taxon>
        <taxon>Gunneridae</taxon>
        <taxon>Pentapetalae</taxon>
        <taxon>asterids</taxon>
        <taxon>lamiids</taxon>
        <taxon>Lamiales</taxon>
        <taxon>Pedaliaceae</taxon>
        <taxon>Sesamum</taxon>
    </lineage>
</organism>
<proteinExistence type="predicted"/>
<dbReference type="SUPFAM" id="SSF56672">
    <property type="entry name" value="DNA/RNA polymerases"/>
    <property type="match status" value="1"/>
</dbReference>